<accession>A0ABS3YW31</accession>
<evidence type="ECO:0000313" key="1">
    <source>
        <dbReference type="EMBL" id="MBO9202125.1"/>
    </source>
</evidence>
<evidence type="ECO:0000313" key="2">
    <source>
        <dbReference type="Proteomes" id="UP000677244"/>
    </source>
</evidence>
<dbReference type="Proteomes" id="UP000677244">
    <property type="component" value="Unassembled WGS sequence"/>
</dbReference>
<organism evidence="1 2">
    <name type="scientific">Niastella soli</name>
    <dbReference type="NCBI Taxonomy" id="2821487"/>
    <lineage>
        <taxon>Bacteria</taxon>
        <taxon>Pseudomonadati</taxon>
        <taxon>Bacteroidota</taxon>
        <taxon>Chitinophagia</taxon>
        <taxon>Chitinophagales</taxon>
        <taxon>Chitinophagaceae</taxon>
        <taxon>Niastella</taxon>
    </lineage>
</organism>
<gene>
    <name evidence="1" type="ORF">J7I42_17705</name>
</gene>
<comment type="caution">
    <text evidence="1">The sequence shown here is derived from an EMBL/GenBank/DDBJ whole genome shotgun (WGS) entry which is preliminary data.</text>
</comment>
<keyword evidence="2" id="KW-1185">Reference proteome</keyword>
<name>A0ABS3YW31_9BACT</name>
<dbReference type="RefSeq" id="WP_209140176.1">
    <property type="nucleotide sequence ID" value="NZ_JAGHKO010000004.1"/>
</dbReference>
<sequence length="130" mass="15073">MNSREIDVYKRIWLISGIVIEANTFTPLKNLSVLAFDFDGLLGDDCLGEGFTDEEGRYCIIFTWDDHKHLLPFQPDVYVKVYSEYGSLLKDTRNEVTRTMLYRKTIDIEINMNNEGALCLPIDYFLEMAS</sequence>
<reference evidence="1 2" key="1">
    <citation type="submission" date="2021-03" db="EMBL/GenBank/DDBJ databases">
        <title>Assistant Professor.</title>
        <authorList>
            <person name="Huq M.A."/>
        </authorList>
    </citation>
    <scope>NUCLEOTIDE SEQUENCE [LARGE SCALE GENOMIC DNA]</scope>
    <source>
        <strain evidence="1 2">MAH-29</strain>
    </source>
</reference>
<protein>
    <submittedName>
        <fullName evidence="1">Uncharacterized protein</fullName>
    </submittedName>
</protein>
<proteinExistence type="predicted"/>
<dbReference type="EMBL" id="JAGHKO010000004">
    <property type="protein sequence ID" value="MBO9202125.1"/>
    <property type="molecule type" value="Genomic_DNA"/>
</dbReference>